<name>A0ABR1KP88_9PEZI</name>
<comment type="caution">
    <text evidence="1">The sequence shown here is derived from an EMBL/GenBank/DDBJ whole genome shotgun (WGS) entry which is preliminary data.</text>
</comment>
<accession>A0ABR1KP88</accession>
<keyword evidence="2" id="KW-1185">Reference proteome</keyword>
<sequence>MLTAFACVPSSAGLAIDQNILIKALPIDLTSDWNARIRRFMSVQSVKMPSVLHQGRLVFVPAHRSCAAIRRSQLDDGAPCVNTRSSFLVQIPSRTSVDMRGNLVVFRVGYVPLLGSCLESHFFLQHPVRISTSGVSSYVGPAAPAAVGHDTIHWQDVSVQRKSVPGERTAALKAGCLWKQPLSLLPRCSLFAKTGTQHV</sequence>
<evidence type="ECO:0000313" key="2">
    <source>
        <dbReference type="Proteomes" id="UP001363622"/>
    </source>
</evidence>
<proteinExistence type="predicted"/>
<organism evidence="1 2">
    <name type="scientific">Phyllosticta citriasiana</name>
    <dbReference type="NCBI Taxonomy" id="595635"/>
    <lineage>
        <taxon>Eukaryota</taxon>
        <taxon>Fungi</taxon>
        <taxon>Dikarya</taxon>
        <taxon>Ascomycota</taxon>
        <taxon>Pezizomycotina</taxon>
        <taxon>Dothideomycetes</taxon>
        <taxon>Dothideomycetes incertae sedis</taxon>
        <taxon>Botryosphaeriales</taxon>
        <taxon>Phyllostictaceae</taxon>
        <taxon>Phyllosticta</taxon>
    </lineage>
</organism>
<protein>
    <submittedName>
        <fullName evidence="1">Uncharacterized protein</fullName>
    </submittedName>
</protein>
<dbReference type="EMBL" id="JBBPHU010000004">
    <property type="protein sequence ID" value="KAK7518724.1"/>
    <property type="molecule type" value="Genomic_DNA"/>
</dbReference>
<dbReference type="Proteomes" id="UP001363622">
    <property type="component" value="Unassembled WGS sequence"/>
</dbReference>
<gene>
    <name evidence="1" type="ORF">IWZ03DRAFT_155467</name>
</gene>
<evidence type="ECO:0000313" key="1">
    <source>
        <dbReference type="EMBL" id="KAK7518724.1"/>
    </source>
</evidence>
<reference evidence="1 2" key="1">
    <citation type="submission" date="2024-04" db="EMBL/GenBank/DDBJ databases">
        <title>Phyllosticta paracitricarpa is synonymous to the EU quarantine fungus P. citricarpa based on phylogenomic analyses.</title>
        <authorList>
            <consortium name="Lawrence Berkeley National Laboratory"/>
            <person name="Van Ingen-Buijs V.A."/>
            <person name="Van Westerhoven A.C."/>
            <person name="Haridas S."/>
            <person name="Skiadas P."/>
            <person name="Martin F."/>
            <person name="Groenewald J.Z."/>
            <person name="Crous P.W."/>
            <person name="Seidl M.F."/>
        </authorList>
    </citation>
    <scope>NUCLEOTIDE SEQUENCE [LARGE SCALE GENOMIC DNA]</scope>
    <source>
        <strain evidence="1 2">CBS 123371</strain>
    </source>
</reference>